<proteinExistence type="predicted"/>
<sequence length="168" mass="20043">MRFEIFRRQRFQLNANRQTPLQLRDQIRRFRHLERAGGDKQDVVGFHHTVLGRDGAAFYQRQQIALYAFAGNVRARGFAAFTDFVDFVDKHDPVLFNGVDGFLFQLFRVHQFGRFFFNQQLHRVFDFQLTRFLFLAAQVLEHGLQLAGHLFHSRRRHNFNAHPVRLRD</sequence>
<protein>
    <submittedName>
        <fullName evidence="1">Uncharacterized protein</fullName>
    </submittedName>
</protein>
<gene>
    <name evidence="1" type="ORF">NCTC10786_06078</name>
</gene>
<evidence type="ECO:0000313" key="1">
    <source>
        <dbReference type="EMBL" id="SQB41789.1"/>
    </source>
</evidence>
<dbReference type="Proteomes" id="UP000251584">
    <property type="component" value="Unassembled WGS sequence"/>
</dbReference>
<reference evidence="1 2" key="1">
    <citation type="submission" date="2018-06" db="EMBL/GenBank/DDBJ databases">
        <authorList>
            <consortium name="Pathogen Informatics"/>
            <person name="Doyle S."/>
        </authorList>
    </citation>
    <scope>NUCLEOTIDE SEQUENCE [LARGE SCALE GENOMIC DNA]</scope>
    <source>
        <strain evidence="1 2">NCTC10786</strain>
    </source>
</reference>
<name>A0A2X2YVT1_CITKO</name>
<evidence type="ECO:0000313" key="2">
    <source>
        <dbReference type="Proteomes" id="UP000251584"/>
    </source>
</evidence>
<dbReference type="AlphaFoldDB" id="A0A2X2YVT1"/>
<organism evidence="1 2">
    <name type="scientific">Citrobacter koseri</name>
    <name type="common">Citrobacter diversus</name>
    <dbReference type="NCBI Taxonomy" id="545"/>
    <lineage>
        <taxon>Bacteria</taxon>
        <taxon>Pseudomonadati</taxon>
        <taxon>Pseudomonadota</taxon>
        <taxon>Gammaproteobacteria</taxon>
        <taxon>Enterobacterales</taxon>
        <taxon>Enterobacteriaceae</taxon>
        <taxon>Citrobacter</taxon>
    </lineage>
</organism>
<accession>A0A2X2YVT1</accession>
<dbReference type="EMBL" id="UAVY01000011">
    <property type="protein sequence ID" value="SQB41789.1"/>
    <property type="molecule type" value="Genomic_DNA"/>
</dbReference>